<organism evidence="6 7">
    <name type="scientific">Panaeolus cyanescens</name>
    <dbReference type="NCBI Taxonomy" id="181874"/>
    <lineage>
        <taxon>Eukaryota</taxon>
        <taxon>Fungi</taxon>
        <taxon>Dikarya</taxon>
        <taxon>Basidiomycota</taxon>
        <taxon>Agaricomycotina</taxon>
        <taxon>Agaricomycetes</taxon>
        <taxon>Agaricomycetidae</taxon>
        <taxon>Agaricales</taxon>
        <taxon>Agaricineae</taxon>
        <taxon>Galeropsidaceae</taxon>
        <taxon>Panaeolus</taxon>
    </lineage>
</organism>
<sequence>MPSIPGISVESHMHHQNTASDQEEDPARIAAAILIQRLWRGRTNKAKDEYLRPEVRWEDATKRAMLSADRQHAFEGRNSPRARWRRAVHFAIMLRDRDTMLKNAGIDLETVDKHLETQHWLELIDGYASGAYPSMFSAQFAPPESIDMVLIWYHKRWQEDDTRDNFFRWLDQGDGKDLSLDECPREQLEKERIAYLSAEQRLNYLVVIDEQGKLRWAKNNQPVDTTAGAWKDAGEGQGIVPENMTATRRPRFPARRASSSSLESQLQANAATHYAGGSVKPGHRWRGKFTLRGAFEKLLRKTVQRNTWIYVSHFHKFIEVLQQRGVDTSKVRISKAEAALWGIEHLAKIKKSQERIVSSSKHTLKKAPDRISRAFHNISNRAQ</sequence>
<dbReference type="AlphaFoldDB" id="A0A409VAD5"/>
<dbReference type="PANTHER" id="PTHR31250:SF27">
    <property type="entry name" value="IQ DOMAIN-CONTAINING PROTEIN IQM5"/>
    <property type="match status" value="1"/>
</dbReference>
<evidence type="ECO:0000313" key="7">
    <source>
        <dbReference type="Proteomes" id="UP000284842"/>
    </source>
</evidence>
<dbReference type="GO" id="GO:0005634">
    <property type="term" value="C:nucleus"/>
    <property type="evidence" value="ECO:0007669"/>
    <property type="project" value="UniProtKB-SubCell"/>
</dbReference>
<dbReference type="PANTHER" id="PTHR31250">
    <property type="entry name" value="IQ DOMAIN-CONTAINING PROTEIN IQM3"/>
    <property type="match status" value="1"/>
</dbReference>
<dbReference type="Proteomes" id="UP000284842">
    <property type="component" value="Unassembled WGS sequence"/>
</dbReference>
<dbReference type="InParanoid" id="A0A409VAD5"/>
<evidence type="ECO:0000256" key="5">
    <source>
        <dbReference type="SAM" id="MobiDB-lite"/>
    </source>
</evidence>
<accession>A0A409VAD5</accession>
<evidence type="ECO:0000256" key="2">
    <source>
        <dbReference type="ARBA" id="ARBA00004496"/>
    </source>
</evidence>
<dbReference type="InterPro" id="IPR044159">
    <property type="entry name" value="IQM"/>
</dbReference>
<comment type="subcellular location">
    <subcellularLocation>
        <location evidence="2">Cytoplasm</location>
    </subcellularLocation>
    <subcellularLocation>
        <location evidence="1">Nucleus</location>
    </subcellularLocation>
</comment>
<protein>
    <submittedName>
        <fullName evidence="6">Uncharacterized protein</fullName>
    </submittedName>
</protein>
<evidence type="ECO:0000313" key="6">
    <source>
        <dbReference type="EMBL" id="PPQ62769.1"/>
    </source>
</evidence>
<evidence type="ECO:0000256" key="3">
    <source>
        <dbReference type="ARBA" id="ARBA00022490"/>
    </source>
</evidence>
<dbReference type="EMBL" id="NHTK01006137">
    <property type="protein sequence ID" value="PPQ62769.1"/>
    <property type="molecule type" value="Genomic_DNA"/>
</dbReference>
<feature type="region of interest" description="Disordered" evidence="5">
    <location>
        <begin position="1"/>
        <end position="25"/>
    </location>
</feature>
<keyword evidence="7" id="KW-1185">Reference proteome</keyword>
<evidence type="ECO:0000256" key="1">
    <source>
        <dbReference type="ARBA" id="ARBA00004123"/>
    </source>
</evidence>
<dbReference type="OrthoDB" id="7344096at2759"/>
<keyword evidence="3" id="KW-0963">Cytoplasm</keyword>
<gene>
    <name evidence="6" type="ORF">CVT24_000463</name>
</gene>
<evidence type="ECO:0000256" key="4">
    <source>
        <dbReference type="ARBA" id="ARBA00023242"/>
    </source>
</evidence>
<reference evidence="6 7" key="1">
    <citation type="journal article" date="2018" name="Evol. Lett.">
        <title>Horizontal gene cluster transfer increased hallucinogenic mushroom diversity.</title>
        <authorList>
            <person name="Reynolds H.T."/>
            <person name="Vijayakumar V."/>
            <person name="Gluck-Thaler E."/>
            <person name="Korotkin H.B."/>
            <person name="Matheny P.B."/>
            <person name="Slot J.C."/>
        </authorList>
    </citation>
    <scope>NUCLEOTIDE SEQUENCE [LARGE SCALE GENOMIC DNA]</scope>
    <source>
        <strain evidence="6 7">2629</strain>
    </source>
</reference>
<proteinExistence type="predicted"/>
<comment type="caution">
    <text evidence="6">The sequence shown here is derived from an EMBL/GenBank/DDBJ whole genome shotgun (WGS) entry which is preliminary data.</text>
</comment>
<dbReference type="STRING" id="181874.A0A409VAD5"/>
<name>A0A409VAD5_9AGAR</name>
<keyword evidence="4" id="KW-0539">Nucleus</keyword>
<dbReference type="GO" id="GO:0005737">
    <property type="term" value="C:cytoplasm"/>
    <property type="evidence" value="ECO:0007669"/>
    <property type="project" value="UniProtKB-SubCell"/>
</dbReference>